<dbReference type="EMBL" id="JAUCGM010000086">
    <property type="protein sequence ID" value="MDM8562206.1"/>
    <property type="molecule type" value="Genomic_DNA"/>
</dbReference>
<proteinExistence type="predicted"/>
<protein>
    <submittedName>
        <fullName evidence="1">Uncharacterized protein</fullName>
    </submittedName>
</protein>
<accession>A0ABT7VRB2</accession>
<dbReference type="Proteomes" id="UP001171945">
    <property type="component" value="Unassembled WGS sequence"/>
</dbReference>
<evidence type="ECO:0000313" key="2">
    <source>
        <dbReference type="Proteomes" id="UP001171945"/>
    </source>
</evidence>
<sequence length="40" mass="4212">MESNALVDVGSMPLTDVTQARCFQVPPISSVAIHISPGWG</sequence>
<gene>
    <name evidence="1" type="ORF">QUF54_02515</name>
</gene>
<name>A0ABT7VRB2_9GAMM</name>
<evidence type="ECO:0000313" key="1">
    <source>
        <dbReference type="EMBL" id="MDM8562206.1"/>
    </source>
</evidence>
<comment type="caution">
    <text evidence="1">The sequence shown here is derived from an EMBL/GenBank/DDBJ whole genome shotgun (WGS) entry which is preliminary data.</text>
</comment>
<keyword evidence="2" id="KW-1185">Reference proteome</keyword>
<reference evidence="1" key="1">
    <citation type="submission" date="2023-06" db="EMBL/GenBank/DDBJ databases">
        <title>Uncultivated large filamentous bacteria from sulfidic sediments reveal new species and different genomic features in energy metabolism and defense.</title>
        <authorList>
            <person name="Fonseca A."/>
        </authorList>
    </citation>
    <scope>NUCLEOTIDE SEQUENCE</scope>
    <source>
        <strain evidence="1">HSG4</strain>
    </source>
</reference>
<organism evidence="1 2">
    <name type="scientific">Candidatus Marithioploca araucensis</name>
    <dbReference type="NCBI Taxonomy" id="70273"/>
    <lineage>
        <taxon>Bacteria</taxon>
        <taxon>Pseudomonadati</taxon>
        <taxon>Pseudomonadota</taxon>
        <taxon>Gammaproteobacteria</taxon>
        <taxon>Thiotrichales</taxon>
        <taxon>Thiotrichaceae</taxon>
        <taxon>Candidatus Marithioploca</taxon>
    </lineage>
</organism>